<name>A0A812XA21_SYMPI</name>
<protein>
    <submittedName>
        <fullName evidence="2">SVEP1 protein</fullName>
    </submittedName>
</protein>
<keyword evidence="1" id="KW-0812">Transmembrane</keyword>
<dbReference type="PANTHER" id="PTHR11319:SF35">
    <property type="entry name" value="OUTER MEMBRANE PROTEIN PMPC-RELATED"/>
    <property type="match status" value="1"/>
</dbReference>
<reference evidence="2" key="1">
    <citation type="submission" date="2021-02" db="EMBL/GenBank/DDBJ databases">
        <authorList>
            <person name="Dougan E. K."/>
            <person name="Rhodes N."/>
            <person name="Thang M."/>
            <person name="Chan C."/>
        </authorList>
    </citation>
    <scope>NUCLEOTIDE SEQUENCE</scope>
</reference>
<keyword evidence="1" id="KW-1133">Transmembrane helix</keyword>
<dbReference type="PANTHER" id="PTHR11319">
    <property type="entry name" value="G PROTEIN-COUPLED RECEPTOR-RELATED"/>
    <property type="match status" value="1"/>
</dbReference>
<accession>A0A812XA21</accession>
<proteinExistence type="predicted"/>
<evidence type="ECO:0000313" key="2">
    <source>
        <dbReference type="EMBL" id="CAE7713399.1"/>
    </source>
</evidence>
<keyword evidence="1" id="KW-0472">Membrane</keyword>
<keyword evidence="3" id="KW-1185">Reference proteome</keyword>
<dbReference type="Proteomes" id="UP000649617">
    <property type="component" value="Unassembled WGS sequence"/>
</dbReference>
<dbReference type="EMBL" id="CAJNIZ010045203">
    <property type="protein sequence ID" value="CAE7713399.1"/>
    <property type="molecule type" value="Genomic_DNA"/>
</dbReference>
<evidence type="ECO:0000313" key="3">
    <source>
        <dbReference type="Proteomes" id="UP000649617"/>
    </source>
</evidence>
<feature type="transmembrane region" description="Helical" evidence="1">
    <location>
        <begin position="24"/>
        <end position="47"/>
    </location>
</feature>
<dbReference type="OrthoDB" id="439237at2759"/>
<evidence type="ECO:0000256" key="1">
    <source>
        <dbReference type="SAM" id="Phobius"/>
    </source>
</evidence>
<organism evidence="2 3">
    <name type="scientific">Symbiodinium pilosum</name>
    <name type="common">Dinoflagellate</name>
    <dbReference type="NCBI Taxonomy" id="2952"/>
    <lineage>
        <taxon>Eukaryota</taxon>
        <taxon>Sar</taxon>
        <taxon>Alveolata</taxon>
        <taxon>Dinophyceae</taxon>
        <taxon>Suessiales</taxon>
        <taxon>Symbiodiniaceae</taxon>
        <taxon>Symbiodinium</taxon>
    </lineage>
</organism>
<gene>
    <name evidence="2" type="primary">SVEP1</name>
    <name evidence="2" type="ORF">SPIL2461_LOCUS20237</name>
</gene>
<dbReference type="AlphaFoldDB" id="A0A812XA21"/>
<comment type="caution">
    <text evidence="2">The sequence shown here is derived from an EMBL/GenBank/DDBJ whole genome shotgun (WGS) entry which is preliminary data.</text>
</comment>
<sequence length="155" mass="18159">MSLGFYWDNGQTEHFRICWGPDHFLLALLACVGLVVWCAGVPVLLFLRLYRLPDRQSPENFRRYGYFIQGYEPVFWWWDIIVKRADIGLMNVITYTNLANDEKAKLLLFPFLSGTQLALCAWCRPFTNSQAEILDFVEPEPDFQCCEFFPSDDVR</sequence>